<evidence type="ECO:0000313" key="1">
    <source>
        <dbReference type="EMBL" id="BAH95665.1"/>
    </source>
</evidence>
<dbReference type="Proteomes" id="UP000000763">
    <property type="component" value="Chromosome 12"/>
</dbReference>
<proteinExistence type="predicted"/>
<dbReference type="KEGG" id="dosa:Os12g0459300"/>
<dbReference type="Gramene" id="Os12t0459300-03">
    <property type="protein sequence ID" value="Os12t0459300-03"/>
    <property type="gene ID" value="Os12g0459300"/>
</dbReference>
<gene>
    <name evidence="1" type="ordered locus">Os12g0459300</name>
</gene>
<organism evidence="1 2">
    <name type="scientific">Oryza sativa subsp. japonica</name>
    <name type="common">Rice</name>
    <dbReference type="NCBI Taxonomy" id="39947"/>
    <lineage>
        <taxon>Eukaryota</taxon>
        <taxon>Viridiplantae</taxon>
        <taxon>Streptophyta</taxon>
        <taxon>Embryophyta</taxon>
        <taxon>Tracheophyta</taxon>
        <taxon>Spermatophyta</taxon>
        <taxon>Magnoliopsida</taxon>
        <taxon>Liliopsida</taxon>
        <taxon>Poales</taxon>
        <taxon>Poaceae</taxon>
        <taxon>BOP clade</taxon>
        <taxon>Oryzoideae</taxon>
        <taxon>Oryzeae</taxon>
        <taxon>Oryzinae</taxon>
        <taxon>Oryza</taxon>
        <taxon>Oryza sativa</taxon>
    </lineage>
</organism>
<sequence length="116" mass="13221">MQATQHCLSHCGEIDQLQKIYKDGQTKPQVVVFVGTLVRDYAGIGLTITGSSPCKWYINLDIPDVLELKERFSVNFQPIKWVENAAPAFNQDTPEEKTIKEILKLNPHKYKIYSTP</sequence>
<dbReference type="SUPFAM" id="SSF50249">
    <property type="entry name" value="Nucleic acid-binding proteins"/>
    <property type="match status" value="1"/>
</dbReference>
<reference evidence="2" key="2">
    <citation type="journal article" date="2008" name="Nucleic Acids Res.">
        <title>The rice annotation project database (RAP-DB): 2008 update.</title>
        <authorList>
            <consortium name="The rice annotation project (RAP)"/>
        </authorList>
    </citation>
    <scope>GENOME REANNOTATION</scope>
    <source>
        <strain evidence="2">cv. Nipponbare</strain>
    </source>
</reference>
<name>A0A0N7KU02_ORYSJ</name>
<dbReference type="AlphaFoldDB" id="A0A0N7KU02"/>
<dbReference type="Gramene" id="Os12t0459300-01">
    <property type="protein sequence ID" value="Os12t0459300-01"/>
    <property type="gene ID" value="Os12g0459300"/>
</dbReference>
<dbReference type="Gene3D" id="2.40.50.140">
    <property type="entry name" value="Nucleic acid-binding proteins"/>
    <property type="match status" value="1"/>
</dbReference>
<dbReference type="PANTHER" id="PTHR47165">
    <property type="entry name" value="OS03G0429900 PROTEIN"/>
    <property type="match status" value="1"/>
</dbReference>
<reference evidence="1 2" key="1">
    <citation type="journal article" date="2005" name="Nature">
        <title>The map-based sequence of the rice genome.</title>
        <authorList>
            <consortium name="International rice genome sequencing project (IRGSP)"/>
            <person name="Matsumoto T."/>
            <person name="Wu J."/>
            <person name="Kanamori H."/>
            <person name="Katayose Y."/>
            <person name="Fujisawa M."/>
            <person name="Namiki N."/>
            <person name="Mizuno H."/>
            <person name="Yamamoto K."/>
            <person name="Antonio B.A."/>
            <person name="Baba T."/>
            <person name="Sakata K."/>
            <person name="Nagamura Y."/>
            <person name="Aoki H."/>
            <person name="Arikawa K."/>
            <person name="Arita K."/>
            <person name="Bito T."/>
            <person name="Chiden Y."/>
            <person name="Fujitsuka N."/>
            <person name="Fukunaka R."/>
            <person name="Hamada M."/>
            <person name="Harada C."/>
            <person name="Hayashi A."/>
            <person name="Hijishita S."/>
            <person name="Honda M."/>
            <person name="Hosokawa S."/>
            <person name="Ichikawa Y."/>
            <person name="Idonuma A."/>
            <person name="Iijima M."/>
            <person name="Ikeda M."/>
            <person name="Ikeno M."/>
            <person name="Ito K."/>
            <person name="Ito S."/>
            <person name="Ito T."/>
            <person name="Ito Y."/>
            <person name="Ito Y."/>
            <person name="Iwabuchi A."/>
            <person name="Kamiya K."/>
            <person name="Karasawa W."/>
            <person name="Kurita K."/>
            <person name="Katagiri S."/>
            <person name="Kikuta A."/>
            <person name="Kobayashi H."/>
            <person name="Kobayashi N."/>
            <person name="Machita K."/>
            <person name="Maehara T."/>
            <person name="Masukawa M."/>
            <person name="Mizubayashi T."/>
            <person name="Mukai Y."/>
            <person name="Nagasaki H."/>
            <person name="Nagata Y."/>
            <person name="Naito S."/>
            <person name="Nakashima M."/>
            <person name="Nakama Y."/>
            <person name="Nakamichi Y."/>
            <person name="Nakamura M."/>
            <person name="Meguro A."/>
            <person name="Negishi M."/>
            <person name="Ohta I."/>
            <person name="Ohta T."/>
            <person name="Okamoto M."/>
            <person name="Ono N."/>
            <person name="Saji S."/>
            <person name="Sakaguchi M."/>
            <person name="Sakai K."/>
            <person name="Shibata M."/>
            <person name="Shimokawa T."/>
            <person name="Song J."/>
            <person name="Takazaki Y."/>
            <person name="Terasawa K."/>
            <person name="Tsugane M."/>
            <person name="Tsuji K."/>
            <person name="Ueda S."/>
            <person name="Waki K."/>
            <person name="Yamagata H."/>
            <person name="Yamamoto M."/>
            <person name="Yamamoto S."/>
            <person name="Yamane H."/>
            <person name="Yoshiki S."/>
            <person name="Yoshihara R."/>
            <person name="Yukawa K."/>
            <person name="Zhong H."/>
            <person name="Yano M."/>
            <person name="Yuan Q."/>
            <person name="Ouyang S."/>
            <person name="Liu J."/>
            <person name="Jones K.M."/>
            <person name="Gansberger K."/>
            <person name="Moffat K."/>
            <person name="Hill J."/>
            <person name="Bera J."/>
            <person name="Fadrosh D."/>
            <person name="Jin S."/>
            <person name="Johri S."/>
            <person name="Kim M."/>
            <person name="Overton L."/>
            <person name="Reardon M."/>
            <person name="Tsitrin T."/>
            <person name="Vuong H."/>
            <person name="Weaver B."/>
            <person name="Ciecko A."/>
            <person name="Tallon L."/>
            <person name="Jackson J."/>
            <person name="Pai G."/>
            <person name="Aken S.V."/>
            <person name="Utterback T."/>
            <person name="Reidmuller S."/>
            <person name="Feldblyum T."/>
            <person name="Hsiao J."/>
            <person name="Zismann V."/>
            <person name="Iobst S."/>
            <person name="de Vazeille A.R."/>
            <person name="Buell C.R."/>
            <person name="Ying K."/>
            <person name="Li Y."/>
            <person name="Lu T."/>
            <person name="Huang Y."/>
            <person name="Zhao Q."/>
            <person name="Feng Q."/>
            <person name="Zhang L."/>
            <person name="Zhu J."/>
            <person name="Weng Q."/>
            <person name="Mu J."/>
            <person name="Lu Y."/>
            <person name="Fan D."/>
            <person name="Liu Y."/>
            <person name="Guan J."/>
            <person name="Zhang Y."/>
            <person name="Yu S."/>
            <person name="Liu X."/>
            <person name="Zhang Y."/>
            <person name="Hong G."/>
            <person name="Han B."/>
            <person name="Choisne N."/>
            <person name="Demange N."/>
            <person name="Orjeda G."/>
            <person name="Samain S."/>
            <person name="Cattolico L."/>
            <person name="Pelletier E."/>
            <person name="Couloux A."/>
            <person name="Segurens B."/>
            <person name="Wincker P."/>
            <person name="D'Hont A."/>
            <person name="Scarpelli C."/>
            <person name="Weissenbach J."/>
            <person name="Salanoubat M."/>
            <person name="Quetier F."/>
            <person name="Yu Y."/>
            <person name="Kim H.R."/>
            <person name="Rambo T."/>
            <person name="Currie J."/>
            <person name="Collura K."/>
            <person name="Luo M."/>
            <person name="Yang T."/>
            <person name="Ammiraju J.S.S."/>
            <person name="Engler F."/>
            <person name="Soderlund C."/>
            <person name="Wing R.A."/>
            <person name="Palmer L.E."/>
            <person name="de la Bastide M."/>
            <person name="Spiegel L."/>
            <person name="Nascimento L."/>
            <person name="Zutavern T."/>
            <person name="O'Shaughnessy A."/>
            <person name="Dike S."/>
            <person name="Dedhia N."/>
            <person name="Preston R."/>
            <person name="Balija V."/>
            <person name="McCombie W.R."/>
            <person name="Chow T."/>
            <person name="Chen H."/>
            <person name="Chung M."/>
            <person name="Chen C."/>
            <person name="Shaw J."/>
            <person name="Wu H."/>
            <person name="Hsiao K."/>
            <person name="Chao Y."/>
            <person name="Chu M."/>
            <person name="Cheng C."/>
            <person name="Hour A."/>
            <person name="Lee P."/>
            <person name="Lin S."/>
            <person name="Lin Y."/>
            <person name="Liou J."/>
            <person name="Liu S."/>
            <person name="Hsing Y."/>
            <person name="Raghuvanshi S."/>
            <person name="Mohanty A."/>
            <person name="Bharti A.K."/>
            <person name="Gaur A."/>
            <person name="Gupta V."/>
            <person name="Kumar D."/>
            <person name="Ravi V."/>
            <person name="Vij S."/>
            <person name="Kapur A."/>
            <person name="Khurana P."/>
            <person name="Khurana P."/>
            <person name="Khurana J.P."/>
            <person name="Tyagi A.K."/>
            <person name="Gaikwad K."/>
            <person name="Singh A."/>
            <person name="Dalal V."/>
            <person name="Srivastava S."/>
            <person name="Dixit A."/>
            <person name="Pal A.K."/>
            <person name="Ghazi I.A."/>
            <person name="Yadav M."/>
            <person name="Pandit A."/>
            <person name="Bhargava A."/>
            <person name="Sureshbabu K."/>
            <person name="Batra K."/>
            <person name="Sharma T.R."/>
            <person name="Mohapatra T."/>
            <person name="Singh N.K."/>
            <person name="Messing J."/>
            <person name="Nelson A.B."/>
            <person name="Fuks G."/>
            <person name="Kavchok S."/>
            <person name="Keizer G."/>
            <person name="Linton E."/>
            <person name="Llaca V."/>
            <person name="Song R."/>
            <person name="Tanyolac B."/>
            <person name="Young S."/>
            <person name="Ho-Il K."/>
            <person name="Hahn J.H."/>
            <person name="Sangsakoo G."/>
            <person name="Vanavichit A."/>
            <person name="de Mattos Luiz.A.T."/>
            <person name="Zimmer P.D."/>
            <person name="Malone G."/>
            <person name="Dellagostin O."/>
            <person name="de Oliveira A.C."/>
            <person name="Bevan M."/>
            <person name="Bancroft I."/>
            <person name="Minx P."/>
            <person name="Cordum H."/>
            <person name="Wilson R."/>
            <person name="Cheng Z."/>
            <person name="Jin W."/>
            <person name="Jiang J."/>
            <person name="Leong S.A."/>
            <person name="Iwama H."/>
            <person name="Gojobori T."/>
            <person name="Itoh T."/>
            <person name="Niimura Y."/>
            <person name="Fujii Y."/>
            <person name="Habara T."/>
            <person name="Sakai H."/>
            <person name="Sato Y."/>
            <person name="Wilson G."/>
            <person name="Kumar K."/>
            <person name="McCouch S."/>
            <person name="Juretic N."/>
            <person name="Hoen D."/>
            <person name="Wright S."/>
            <person name="Bruskiewich R."/>
            <person name="Bureau T."/>
            <person name="Miyao A."/>
            <person name="Hirochika H."/>
            <person name="Nishikawa T."/>
            <person name="Kadowaki K."/>
            <person name="Sugiura M."/>
            <person name="Burr B."/>
            <person name="Sasaki T."/>
        </authorList>
    </citation>
    <scope>NUCLEOTIDE SEQUENCE [LARGE SCALE GENOMIC DNA]</scope>
    <source>
        <strain evidence="2">cv. Nipponbare</strain>
    </source>
</reference>
<dbReference type="EMBL" id="AP008218">
    <property type="protein sequence ID" value="BAH95665.1"/>
    <property type="molecule type" value="Genomic_DNA"/>
</dbReference>
<dbReference type="InterPro" id="IPR012340">
    <property type="entry name" value="NA-bd_OB-fold"/>
</dbReference>
<accession>A0A0N7KU02</accession>
<dbReference type="PANTHER" id="PTHR47165:SF4">
    <property type="entry name" value="OS03G0429900 PROTEIN"/>
    <property type="match status" value="1"/>
</dbReference>
<protein>
    <submittedName>
        <fullName evidence="1">Os12g0459300 protein</fullName>
    </submittedName>
</protein>
<evidence type="ECO:0000313" key="2">
    <source>
        <dbReference type="Proteomes" id="UP000000763"/>
    </source>
</evidence>